<dbReference type="Proteomes" id="UP000027265">
    <property type="component" value="Unassembled WGS sequence"/>
</dbReference>
<protein>
    <submittedName>
        <fullName evidence="3">Uncharacterized protein</fullName>
    </submittedName>
</protein>
<feature type="region of interest" description="Disordered" evidence="1">
    <location>
        <begin position="72"/>
        <end position="173"/>
    </location>
</feature>
<dbReference type="HOGENOM" id="CLU_113809_0_0_1"/>
<feature type="compositionally biased region" description="Basic and acidic residues" evidence="1">
    <location>
        <begin position="138"/>
        <end position="155"/>
    </location>
</feature>
<keyword evidence="2" id="KW-0812">Transmembrane</keyword>
<feature type="compositionally biased region" description="Low complexity" evidence="1">
    <location>
        <begin position="111"/>
        <end position="123"/>
    </location>
</feature>
<evidence type="ECO:0000256" key="1">
    <source>
        <dbReference type="SAM" id="MobiDB-lite"/>
    </source>
</evidence>
<evidence type="ECO:0000313" key="4">
    <source>
        <dbReference type="Proteomes" id="UP000027265"/>
    </source>
</evidence>
<feature type="compositionally biased region" description="Pro residues" evidence="1">
    <location>
        <begin position="77"/>
        <end position="95"/>
    </location>
</feature>
<organism evidence="3 4">
    <name type="scientific">Jaapia argillacea MUCL 33604</name>
    <dbReference type="NCBI Taxonomy" id="933084"/>
    <lineage>
        <taxon>Eukaryota</taxon>
        <taxon>Fungi</taxon>
        <taxon>Dikarya</taxon>
        <taxon>Basidiomycota</taxon>
        <taxon>Agaricomycotina</taxon>
        <taxon>Agaricomycetes</taxon>
        <taxon>Agaricomycetidae</taxon>
        <taxon>Jaapiales</taxon>
        <taxon>Jaapiaceae</taxon>
        <taxon>Jaapia</taxon>
    </lineage>
</organism>
<dbReference type="InParanoid" id="A0A067QDQ4"/>
<keyword evidence="2" id="KW-1133">Transmembrane helix</keyword>
<sequence>MPAHEINTVINFICRIILLLMEGIHLFIILCTYARGILIHIHTRLLQLVISTTHATYQPIAVHDIHFRIDLEGNTAPTPPPPTAPLPGTPSPPTSPSCSYSLVIIESRPGSPAQPTSAPRTASPSPPPSTGWDPLDLLCERLERLHNHHNPDHPSTRGNTPDYENFETTDELE</sequence>
<accession>A0A067QDQ4</accession>
<feature type="compositionally biased region" description="Acidic residues" evidence="1">
    <location>
        <begin position="164"/>
        <end position="173"/>
    </location>
</feature>
<feature type="transmembrane region" description="Helical" evidence="2">
    <location>
        <begin position="12"/>
        <end position="34"/>
    </location>
</feature>
<gene>
    <name evidence="3" type="ORF">JAAARDRAFT_188441</name>
</gene>
<proteinExistence type="predicted"/>
<reference evidence="4" key="1">
    <citation type="journal article" date="2014" name="Proc. Natl. Acad. Sci. U.S.A.">
        <title>Extensive sampling of basidiomycete genomes demonstrates inadequacy of the white-rot/brown-rot paradigm for wood decay fungi.</title>
        <authorList>
            <person name="Riley R."/>
            <person name="Salamov A.A."/>
            <person name="Brown D.W."/>
            <person name="Nagy L.G."/>
            <person name="Floudas D."/>
            <person name="Held B.W."/>
            <person name="Levasseur A."/>
            <person name="Lombard V."/>
            <person name="Morin E."/>
            <person name="Otillar R."/>
            <person name="Lindquist E.A."/>
            <person name="Sun H."/>
            <person name="LaButti K.M."/>
            <person name="Schmutz J."/>
            <person name="Jabbour D."/>
            <person name="Luo H."/>
            <person name="Baker S.E."/>
            <person name="Pisabarro A.G."/>
            <person name="Walton J.D."/>
            <person name="Blanchette R.A."/>
            <person name="Henrissat B."/>
            <person name="Martin F."/>
            <person name="Cullen D."/>
            <person name="Hibbett D.S."/>
            <person name="Grigoriev I.V."/>
        </authorList>
    </citation>
    <scope>NUCLEOTIDE SEQUENCE [LARGE SCALE GENOMIC DNA]</scope>
    <source>
        <strain evidence="4">MUCL 33604</strain>
    </source>
</reference>
<keyword evidence="4" id="KW-1185">Reference proteome</keyword>
<name>A0A067QDQ4_9AGAM</name>
<evidence type="ECO:0000256" key="2">
    <source>
        <dbReference type="SAM" id="Phobius"/>
    </source>
</evidence>
<keyword evidence="2" id="KW-0472">Membrane</keyword>
<dbReference type="EMBL" id="KL197709">
    <property type="protein sequence ID" value="KDQ65193.1"/>
    <property type="molecule type" value="Genomic_DNA"/>
</dbReference>
<evidence type="ECO:0000313" key="3">
    <source>
        <dbReference type="EMBL" id="KDQ65193.1"/>
    </source>
</evidence>
<dbReference type="AlphaFoldDB" id="A0A067QDQ4"/>